<dbReference type="Proteomes" id="UP000008922">
    <property type="component" value="Chromosome"/>
</dbReference>
<evidence type="ECO:0000259" key="4">
    <source>
        <dbReference type="PROSITE" id="PS51371"/>
    </source>
</evidence>
<dbReference type="SMART" id="SM00116">
    <property type="entry name" value="CBS"/>
    <property type="match status" value="4"/>
</dbReference>
<keyword evidence="6" id="KW-1185">Reference proteome</keyword>
<dbReference type="InterPro" id="IPR011322">
    <property type="entry name" value="N-reg_PII-like_a/b"/>
</dbReference>
<dbReference type="InterPro" id="IPR000644">
    <property type="entry name" value="CBS_dom"/>
</dbReference>
<dbReference type="RefSeq" id="WP_013558768.1">
    <property type="nucleotide sequence ID" value="NC_014960.1"/>
</dbReference>
<evidence type="ECO:0000313" key="6">
    <source>
        <dbReference type="Proteomes" id="UP000008922"/>
    </source>
</evidence>
<dbReference type="Gene3D" id="3.10.580.10">
    <property type="entry name" value="CBS-domain"/>
    <property type="match status" value="2"/>
</dbReference>
<dbReference type="CDD" id="cd02205">
    <property type="entry name" value="CBS_pair_SF"/>
    <property type="match status" value="2"/>
</dbReference>
<accession>E8N036</accession>
<dbReference type="KEGG" id="atm:ANT_03370"/>
<evidence type="ECO:0000313" key="5">
    <source>
        <dbReference type="EMBL" id="BAJ62371.1"/>
    </source>
</evidence>
<dbReference type="Pfam" id="PF02641">
    <property type="entry name" value="DUF190"/>
    <property type="match status" value="1"/>
</dbReference>
<feature type="domain" description="CBS" evidence="4">
    <location>
        <begin position="365"/>
        <end position="421"/>
    </location>
</feature>
<keyword evidence="2 3" id="KW-0129">CBS domain</keyword>
<dbReference type="STRING" id="926569.ANT_03370"/>
<dbReference type="SUPFAM" id="SSF54631">
    <property type="entry name" value="CBS-domain pair"/>
    <property type="match status" value="2"/>
</dbReference>
<dbReference type="SUPFAM" id="SSF54913">
    <property type="entry name" value="GlnB-like"/>
    <property type="match status" value="1"/>
</dbReference>
<dbReference type="AlphaFoldDB" id="E8N036"/>
<dbReference type="Gene3D" id="3.30.70.120">
    <property type="match status" value="1"/>
</dbReference>
<organism evidence="5 6">
    <name type="scientific">Anaerolinea thermophila (strain DSM 14523 / JCM 11388 / NBRC 100420 / UNI-1)</name>
    <dbReference type="NCBI Taxonomy" id="926569"/>
    <lineage>
        <taxon>Bacteria</taxon>
        <taxon>Bacillati</taxon>
        <taxon>Chloroflexota</taxon>
        <taxon>Anaerolineae</taxon>
        <taxon>Anaerolineales</taxon>
        <taxon>Anaerolineaceae</taxon>
        <taxon>Anaerolinea</taxon>
    </lineage>
</organism>
<dbReference type="InParanoid" id="E8N036"/>
<dbReference type="OrthoDB" id="9795599at2"/>
<gene>
    <name evidence="5" type="ordered locus">ANT_03370</name>
</gene>
<dbReference type="InterPro" id="IPR046342">
    <property type="entry name" value="CBS_dom_sf"/>
</dbReference>
<reference evidence="5 6" key="1">
    <citation type="submission" date="2010-12" db="EMBL/GenBank/DDBJ databases">
        <title>Whole genome sequence of Anaerolinea thermophila UNI-1.</title>
        <authorList>
            <person name="Narita-Yamada S."/>
            <person name="Kishi E."/>
            <person name="Watanabe Y."/>
            <person name="Takasaki K."/>
            <person name="Ankai A."/>
            <person name="Oguchi A."/>
            <person name="Fukui S."/>
            <person name="Takahashi M."/>
            <person name="Yashiro I."/>
            <person name="Hosoyama A."/>
            <person name="Sekiguchi Y."/>
            <person name="Hanada S."/>
            <person name="Fujita N."/>
        </authorList>
    </citation>
    <scope>NUCLEOTIDE SEQUENCE [LARGE SCALE GENOMIC DNA]</scope>
    <source>
        <strain evidence="6">DSM 14523 / JCM 11388 / NBRC 100420 / UNI-1</strain>
    </source>
</reference>
<name>E8N036_ANATU</name>
<sequence>METPQTREGLRLRIYLGESDRWRGKLLYNAILDVLRQQKIAGATVLRGISGFGAHAYLRSTDLEVLSSDLPIIIEVVDTPEKIHNALETISPMVQEGMITLEEVRILKYTQRHLNPLPAERLVREVMTRDVVHLMPEMNVRQAWQKMLESGVKAMPVVDSERRVVGILTSEDLLERGVIRQRLSVAVRLDEAEIQEELRLLSASPLTVKDVMTQPVITAREDEHLGNAVRRMIDKGLKRMPVVNAGNQLVGMLSRLDILRQVSGSPTLPSSAAAVRGAVRTVGEVMRTDLPVIRLTERLDTLLEKFAACDSNRLLVVDEQNKPVGVISDSDVVVRVEAAQRKGILQALRRLTSPPPLKVTAEDLYSPGVLTVPTDAPIASAVQTMLAEGRKVLAVVDKQGTLLGIVDRQSLLEALFADFAEIPGNEE</sequence>
<evidence type="ECO:0000256" key="3">
    <source>
        <dbReference type="PROSITE-ProRule" id="PRU00703"/>
    </source>
</evidence>
<dbReference type="PROSITE" id="PS51371">
    <property type="entry name" value="CBS"/>
    <property type="match status" value="4"/>
</dbReference>
<evidence type="ECO:0000256" key="2">
    <source>
        <dbReference type="ARBA" id="ARBA00023122"/>
    </source>
</evidence>
<dbReference type="HOGENOM" id="CLU_051799_0_0_0"/>
<comment type="similarity">
    <text evidence="1">Belongs to the UPF0166 family.</text>
</comment>
<dbReference type="InterPro" id="IPR015867">
    <property type="entry name" value="N-reg_PII/ATP_PRibTrfase_C"/>
</dbReference>
<protein>
    <recommendedName>
        <fullName evidence="4">CBS domain-containing protein</fullName>
    </recommendedName>
</protein>
<dbReference type="PANTHER" id="PTHR43080:SF2">
    <property type="entry name" value="CBS DOMAIN-CONTAINING PROTEIN"/>
    <property type="match status" value="1"/>
</dbReference>
<dbReference type="eggNOG" id="COG0517">
    <property type="taxonomic scope" value="Bacteria"/>
</dbReference>
<feature type="domain" description="CBS" evidence="4">
    <location>
        <begin position="212"/>
        <end position="270"/>
    </location>
</feature>
<evidence type="ECO:0000256" key="1">
    <source>
        <dbReference type="ARBA" id="ARBA00010554"/>
    </source>
</evidence>
<dbReference type="eggNOG" id="COG1993">
    <property type="taxonomic scope" value="Bacteria"/>
</dbReference>
<dbReference type="InterPro" id="IPR051257">
    <property type="entry name" value="Diverse_CBS-Domain"/>
</dbReference>
<dbReference type="InterPro" id="IPR003793">
    <property type="entry name" value="UPF0166"/>
</dbReference>
<feature type="domain" description="CBS" evidence="4">
    <location>
        <begin position="127"/>
        <end position="185"/>
    </location>
</feature>
<proteinExistence type="inferred from homology"/>
<feature type="domain" description="CBS" evidence="4">
    <location>
        <begin position="286"/>
        <end position="343"/>
    </location>
</feature>
<dbReference type="Pfam" id="PF00571">
    <property type="entry name" value="CBS"/>
    <property type="match status" value="4"/>
</dbReference>
<dbReference type="PANTHER" id="PTHR43080">
    <property type="entry name" value="CBS DOMAIN-CONTAINING PROTEIN CBSX3, MITOCHONDRIAL"/>
    <property type="match status" value="1"/>
</dbReference>
<dbReference type="EMBL" id="AP012029">
    <property type="protein sequence ID" value="BAJ62371.1"/>
    <property type="molecule type" value="Genomic_DNA"/>
</dbReference>